<accession>A0ABP9FPY8</accession>
<keyword evidence="2" id="KW-0812">Transmembrane</keyword>
<protein>
    <recommendedName>
        <fullName evidence="5">DUF3040 domain-containing protein</fullName>
    </recommendedName>
</protein>
<feature type="region of interest" description="Disordered" evidence="1">
    <location>
        <begin position="68"/>
        <end position="94"/>
    </location>
</feature>
<keyword evidence="2" id="KW-0472">Membrane</keyword>
<evidence type="ECO:0000313" key="3">
    <source>
        <dbReference type="EMBL" id="GAA4912363.1"/>
    </source>
</evidence>
<feature type="transmembrane region" description="Helical" evidence="2">
    <location>
        <begin position="103"/>
        <end position="123"/>
    </location>
</feature>
<feature type="transmembrane region" description="Helical" evidence="2">
    <location>
        <begin position="129"/>
        <end position="148"/>
    </location>
</feature>
<gene>
    <name evidence="3" type="ORF">GCM10025790_03650</name>
</gene>
<keyword evidence="2" id="KW-1133">Transmembrane helix</keyword>
<keyword evidence="4" id="KW-1185">Reference proteome</keyword>
<dbReference type="Proteomes" id="UP001500368">
    <property type="component" value="Unassembled WGS sequence"/>
</dbReference>
<evidence type="ECO:0000256" key="2">
    <source>
        <dbReference type="SAM" id="Phobius"/>
    </source>
</evidence>
<sequence>MMNNRTNDDATRPLGTRHQPTASMPSPSEPKDVDALLAESLKAQSEMDFTWKEPERKPRWWQRAEMQQHSSVYSSGPTTPVGPSSVYPRTTDREKPGIRTGTMVFGVICLLLAMWVIASVVFSVSVDPITVALVICTLAGLTLVAAGLKPKPGQRI</sequence>
<evidence type="ECO:0000313" key="4">
    <source>
        <dbReference type="Proteomes" id="UP001500368"/>
    </source>
</evidence>
<evidence type="ECO:0000256" key="1">
    <source>
        <dbReference type="SAM" id="MobiDB-lite"/>
    </source>
</evidence>
<proteinExistence type="predicted"/>
<comment type="caution">
    <text evidence="3">The sequence shown here is derived from an EMBL/GenBank/DDBJ whole genome shotgun (WGS) entry which is preliminary data.</text>
</comment>
<name>A0ABP9FPY8_9MICC</name>
<feature type="compositionally biased region" description="Basic and acidic residues" evidence="1">
    <location>
        <begin position="1"/>
        <end position="11"/>
    </location>
</feature>
<organism evidence="3 4">
    <name type="scientific">Nesterenkonia rhizosphaerae</name>
    <dbReference type="NCBI Taxonomy" id="1348272"/>
    <lineage>
        <taxon>Bacteria</taxon>
        <taxon>Bacillati</taxon>
        <taxon>Actinomycetota</taxon>
        <taxon>Actinomycetes</taxon>
        <taxon>Micrococcales</taxon>
        <taxon>Micrococcaceae</taxon>
        <taxon>Nesterenkonia</taxon>
    </lineage>
</organism>
<feature type="region of interest" description="Disordered" evidence="1">
    <location>
        <begin position="1"/>
        <end position="33"/>
    </location>
</feature>
<evidence type="ECO:0008006" key="5">
    <source>
        <dbReference type="Google" id="ProtNLM"/>
    </source>
</evidence>
<dbReference type="EMBL" id="BAABLW010000002">
    <property type="protein sequence ID" value="GAA4912363.1"/>
    <property type="molecule type" value="Genomic_DNA"/>
</dbReference>
<reference evidence="4" key="1">
    <citation type="journal article" date="2019" name="Int. J. Syst. Evol. Microbiol.">
        <title>The Global Catalogue of Microorganisms (GCM) 10K type strain sequencing project: providing services to taxonomists for standard genome sequencing and annotation.</title>
        <authorList>
            <consortium name="The Broad Institute Genomics Platform"/>
            <consortium name="The Broad Institute Genome Sequencing Center for Infectious Disease"/>
            <person name="Wu L."/>
            <person name="Ma J."/>
        </authorList>
    </citation>
    <scope>NUCLEOTIDE SEQUENCE [LARGE SCALE GENOMIC DNA]</scope>
    <source>
        <strain evidence="4">JCM 19129</strain>
    </source>
</reference>
<feature type="compositionally biased region" description="Low complexity" evidence="1">
    <location>
        <begin position="74"/>
        <end position="86"/>
    </location>
</feature>